<comment type="caution">
    <text evidence="1">The sequence shown here is derived from an EMBL/GenBank/DDBJ whole genome shotgun (WGS) entry which is preliminary data.</text>
</comment>
<reference evidence="1" key="1">
    <citation type="submission" date="2021-08" db="EMBL/GenBank/DDBJ databases">
        <authorList>
            <person name="Misof B."/>
            <person name="Oliver O."/>
            <person name="Podsiadlowski L."/>
            <person name="Donath A."/>
            <person name="Peters R."/>
            <person name="Mayer C."/>
            <person name="Rust J."/>
            <person name="Gunkel S."/>
            <person name="Lesny P."/>
            <person name="Martin S."/>
            <person name="Oeyen J.P."/>
            <person name="Petersen M."/>
            <person name="Panagiotis P."/>
            <person name="Wilbrandt J."/>
            <person name="Tanja T."/>
        </authorList>
    </citation>
    <scope>NUCLEOTIDE SEQUENCE</scope>
    <source>
        <strain evidence="1">GBR_01_08_01A</strain>
        <tissue evidence="1">Thorax + abdomen</tissue>
    </source>
</reference>
<reference evidence="1" key="2">
    <citation type="journal article" date="2023" name="Commun. Biol.">
        <title>Intrasexual cuticular hydrocarbon dimorphism in a wasp sheds light on hydrocarbon biosynthesis genes in Hymenoptera.</title>
        <authorList>
            <person name="Moris V.C."/>
            <person name="Podsiadlowski L."/>
            <person name="Martin S."/>
            <person name="Oeyen J.P."/>
            <person name="Donath A."/>
            <person name="Petersen M."/>
            <person name="Wilbrandt J."/>
            <person name="Misof B."/>
            <person name="Liedtke D."/>
            <person name="Thamm M."/>
            <person name="Scheiner R."/>
            <person name="Schmitt T."/>
            <person name="Niehuis O."/>
        </authorList>
    </citation>
    <scope>NUCLEOTIDE SEQUENCE</scope>
    <source>
        <strain evidence="1">GBR_01_08_01A</strain>
    </source>
</reference>
<keyword evidence="2" id="KW-1185">Reference proteome</keyword>
<dbReference type="AlphaFoldDB" id="A0AAD9RTD9"/>
<proteinExistence type="predicted"/>
<dbReference type="EMBL" id="JAIFRP010000021">
    <property type="protein sequence ID" value="KAK2585592.1"/>
    <property type="molecule type" value="Genomic_DNA"/>
</dbReference>
<evidence type="ECO:0000313" key="1">
    <source>
        <dbReference type="EMBL" id="KAK2585592.1"/>
    </source>
</evidence>
<protein>
    <submittedName>
        <fullName evidence="1">Uncharacterized protein</fullName>
    </submittedName>
</protein>
<gene>
    <name evidence="1" type="ORF">KPH14_010221</name>
</gene>
<organism evidence="1 2">
    <name type="scientific">Odynerus spinipes</name>
    <dbReference type="NCBI Taxonomy" id="1348599"/>
    <lineage>
        <taxon>Eukaryota</taxon>
        <taxon>Metazoa</taxon>
        <taxon>Ecdysozoa</taxon>
        <taxon>Arthropoda</taxon>
        <taxon>Hexapoda</taxon>
        <taxon>Insecta</taxon>
        <taxon>Pterygota</taxon>
        <taxon>Neoptera</taxon>
        <taxon>Endopterygota</taxon>
        <taxon>Hymenoptera</taxon>
        <taxon>Apocrita</taxon>
        <taxon>Aculeata</taxon>
        <taxon>Vespoidea</taxon>
        <taxon>Vespidae</taxon>
        <taxon>Eumeninae</taxon>
        <taxon>Odynerus</taxon>
    </lineage>
</organism>
<evidence type="ECO:0000313" key="2">
    <source>
        <dbReference type="Proteomes" id="UP001258017"/>
    </source>
</evidence>
<name>A0AAD9RTD9_9HYME</name>
<sequence length="107" mass="12338">MEPVYIIKEKEKKRKMNRIPEESASRSSVIELSHSVRLGQAPVWVRVGQLRSIGRAYSKLRFTGWVLVCWGGDAMRRETRNARGKAWSNRNLTLYNYNANSAYTAYG</sequence>
<dbReference type="Proteomes" id="UP001258017">
    <property type="component" value="Unassembled WGS sequence"/>
</dbReference>
<accession>A0AAD9RTD9</accession>